<dbReference type="PANTHER" id="PTHR10151:SF120">
    <property type="entry name" value="BIS(5'-ADENOSYL)-TRIPHOSPHATASE"/>
    <property type="match status" value="1"/>
</dbReference>
<dbReference type="Gene3D" id="3.40.720.10">
    <property type="entry name" value="Alkaline Phosphatase, subunit A"/>
    <property type="match status" value="1"/>
</dbReference>
<dbReference type="Gene3D" id="3.30.1360.180">
    <property type="match status" value="1"/>
</dbReference>
<feature type="non-terminal residue" evidence="1">
    <location>
        <position position="400"/>
    </location>
</feature>
<keyword evidence="1" id="KW-0378">Hydrolase</keyword>
<dbReference type="SUPFAM" id="SSF53649">
    <property type="entry name" value="Alkaline phosphatase-like"/>
    <property type="match status" value="1"/>
</dbReference>
<name>A0A3B0UQV6_9ZZZZ</name>
<dbReference type="EC" id="3.1.4.1" evidence="1"/>
<dbReference type="GO" id="GO:0047429">
    <property type="term" value="F:nucleoside triphosphate diphosphatase activity"/>
    <property type="evidence" value="ECO:0007669"/>
    <property type="project" value="UniProtKB-EC"/>
</dbReference>
<sequence length="400" mass="45169">MKYLTLLIIIILGCEQNPIIQAQVSDETAAKEIKGTLVNSQEQQDKPYVILVSIDGFRYDYAERFDANNLLGFDVKAEKMIPSFPSKTFPNHYAIVSGLYPGHNGLVSNEFYDRVLGLNYLISNRSVVENPKFYNGTPLWVLATKHNMVNASMFWVGSEAPIRGEHPTYYFKYDGGISHSDRVNQTIAWLQLPEEERPHFITLYFSITDDIGHDFGPDSNEISQGVKNIDNTIGNLVSKVEQLNLPVNIIVVSDHGMLEVDREDVIYLDELLPSNINFSSSFPSMVYSTNQERIDSVYQGLVVDTARFSVFLKNNLPSRYHYDKEQERIGDLVIMPKAPYTFGTRSQPLAHGSSTHGYDPFLTPEMGSIFYANGPAFKKINNLAPFENIHVYPLMATILG</sequence>
<dbReference type="EC" id="3.6.1.9" evidence="1"/>
<dbReference type="InterPro" id="IPR002591">
    <property type="entry name" value="Phosphodiest/P_Trfase"/>
</dbReference>
<evidence type="ECO:0000313" key="1">
    <source>
        <dbReference type="EMBL" id="VAW26989.1"/>
    </source>
</evidence>
<dbReference type="CDD" id="cd16018">
    <property type="entry name" value="Enpp"/>
    <property type="match status" value="1"/>
</dbReference>
<dbReference type="Pfam" id="PF01663">
    <property type="entry name" value="Phosphodiest"/>
    <property type="match status" value="1"/>
</dbReference>
<protein>
    <submittedName>
        <fullName evidence="1">Alkaline phosphodiesterase I / Nucleotide pyrophosphatase</fullName>
        <ecNumber evidence="1">3.1.4.1</ecNumber>
        <ecNumber evidence="1">3.6.1.9</ecNumber>
    </submittedName>
</protein>
<gene>
    <name evidence="1" type="ORF">MNBD_BACTEROID06-261</name>
</gene>
<organism evidence="1">
    <name type="scientific">hydrothermal vent metagenome</name>
    <dbReference type="NCBI Taxonomy" id="652676"/>
    <lineage>
        <taxon>unclassified sequences</taxon>
        <taxon>metagenomes</taxon>
        <taxon>ecological metagenomes</taxon>
    </lineage>
</organism>
<dbReference type="PANTHER" id="PTHR10151">
    <property type="entry name" value="ECTONUCLEOTIDE PYROPHOSPHATASE/PHOSPHODIESTERASE"/>
    <property type="match status" value="1"/>
</dbReference>
<dbReference type="EMBL" id="UOES01000169">
    <property type="protein sequence ID" value="VAW26989.1"/>
    <property type="molecule type" value="Genomic_DNA"/>
</dbReference>
<accession>A0A3B0UQV6</accession>
<dbReference type="GO" id="GO:0004528">
    <property type="term" value="F:phosphodiesterase I activity"/>
    <property type="evidence" value="ECO:0007669"/>
    <property type="project" value="UniProtKB-EC"/>
</dbReference>
<reference evidence="1" key="1">
    <citation type="submission" date="2018-06" db="EMBL/GenBank/DDBJ databases">
        <authorList>
            <person name="Zhirakovskaya E."/>
        </authorList>
    </citation>
    <scope>NUCLEOTIDE SEQUENCE</scope>
</reference>
<proteinExistence type="predicted"/>
<dbReference type="AlphaFoldDB" id="A0A3B0UQV6"/>
<dbReference type="InterPro" id="IPR017850">
    <property type="entry name" value="Alkaline_phosphatase_core_sf"/>
</dbReference>